<feature type="coiled-coil region" evidence="1">
    <location>
        <begin position="342"/>
        <end position="369"/>
    </location>
</feature>
<evidence type="ECO:0000256" key="1">
    <source>
        <dbReference type="SAM" id="Coils"/>
    </source>
</evidence>
<dbReference type="InterPro" id="IPR005240">
    <property type="entry name" value="DUF389"/>
</dbReference>
<feature type="transmembrane region" description="Helical" evidence="3">
    <location>
        <begin position="231"/>
        <end position="252"/>
    </location>
</feature>
<dbReference type="EMBL" id="JADIME010000063">
    <property type="protein sequence ID" value="MBO8465527.1"/>
    <property type="molecule type" value="Genomic_DNA"/>
</dbReference>
<feature type="transmembrane region" description="Helical" evidence="3">
    <location>
        <begin position="63"/>
        <end position="85"/>
    </location>
</feature>
<keyword evidence="3" id="KW-0472">Membrane</keyword>
<sequence>MEKFNRFKLYLLKLTNISLHIDIPTAIANIKNNIYFRGPNVWILVFSIIIASVGLNVNSIPVIIGAMLISPLMGPIFGIGLGLGINDTSLIKESLKNLCIMILISIVASCLYFLISPLDLDNPTELLSRTNPTIYDVLIALFGGFAGIFEIARKEKGTVMSGVAIATALMPPLCTAGYGLASGNLLYFIGAFYLFFINSAFIILATYFSVRYMKFPSVKFADVKTKKKTKRLISLVIIVLIVPSVMSAISVIRQNKFDIAADNFLKETVSLGENYIYNHDINHHKGSTLEIFIAGTPLTVEKKENLYERAERFGISRDQLIITENTGGTPQGANEEIIKGFYTIANDEVRKRENLISELEAELKKLEDAQIPYVQIAKELVTQLPDLSSLAILEGESVDVKDFDSEKRIYLLISSKSGKPINTERIREWLSVRLNEENLYIIQVSEETIGAIRKPSPQETAAKPETDTLKNRDEGMERQKQA</sequence>
<dbReference type="AlphaFoldDB" id="A0A9D9N9Q2"/>
<comment type="caution">
    <text evidence="4">The sequence shown here is derived from an EMBL/GenBank/DDBJ whole genome shotgun (WGS) entry which is preliminary data.</text>
</comment>
<feature type="region of interest" description="Disordered" evidence="2">
    <location>
        <begin position="452"/>
        <end position="482"/>
    </location>
</feature>
<organism evidence="4 5">
    <name type="scientific">Candidatus Merdivivens pullistercoris</name>
    <dbReference type="NCBI Taxonomy" id="2840873"/>
    <lineage>
        <taxon>Bacteria</taxon>
        <taxon>Pseudomonadati</taxon>
        <taxon>Bacteroidota</taxon>
        <taxon>Bacteroidia</taxon>
        <taxon>Bacteroidales</taxon>
        <taxon>Muribaculaceae</taxon>
        <taxon>Muribaculaceae incertae sedis</taxon>
        <taxon>Candidatus Merdivivens</taxon>
    </lineage>
</organism>
<evidence type="ECO:0000313" key="4">
    <source>
        <dbReference type="EMBL" id="MBO8465527.1"/>
    </source>
</evidence>
<accession>A0A9D9N9Q2</accession>
<evidence type="ECO:0000256" key="3">
    <source>
        <dbReference type="SAM" id="Phobius"/>
    </source>
</evidence>
<proteinExistence type="predicted"/>
<evidence type="ECO:0000256" key="2">
    <source>
        <dbReference type="SAM" id="MobiDB-lite"/>
    </source>
</evidence>
<keyword evidence="1" id="KW-0175">Coiled coil</keyword>
<dbReference type="Proteomes" id="UP000823597">
    <property type="component" value="Unassembled WGS sequence"/>
</dbReference>
<feature type="transmembrane region" description="Helical" evidence="3">
    <location>
        <begin position="186"/>
        <end position="210"/>
    </location>
</feature>
<reference evidence="4" key="2">
    <citation type="journal article" date="2021" name="PeerJ">
        <title>Extensive microbial diversity within the chicken gut microbiome revealed by metagenomics and culture.</title>
        <authorList>
            <person name="Gilroy R."/>
            <person name="Ravi A."/>
            <person name="Getino M."/>
            <person name="Pursley I."/>
            <person name="Horton D.L."/>
            <person name="Alikhan N.F."/>
            <person name="Baker D."/>
            <person name="Gharbi K."/>
            <person name="Hall N."/>
            <person name="Watson M."/>
            <person name="Adriaenssens E.M."/>
            <person name="Foster-Nyarko E."/>
            <person name="Jarju S."/>
            <person name="Secka A."/>
            <person name="Antonio M."/>
            <person name="Oren A."/>
            <person name="Chaudhuri R.R."/>
            <person name="La Ragione R."/>
            <person name="Hildebrand F."/>
            <person name="Pallen M.J."/>
        </authorList>
    </citation>
    <scope>NUCLEOTIDE SEQUENCE</scope>
    <source>
        <strain evidence="4">10037</strain>
    </source>
</reference>
<feature type="transmembrane region" description="Helical" evidence="3">
    <location>
        <begin position="41"/>
        <end position="57"/>
    </location>
</feature>
<name>A0A9D9N9Q2_9BACT</name>
<keyword evidence="3" id="KW-0812">Transmembrane</keyword>
<feature type="compositionally biased region" description="Basic and acidic residues" evidence="2">
    <location>
        <begin position="462"/>
        <end position="482"/>
    </location>
</feature>
<dbReference type="PANTHER" id="PTHR20992:SF9">
    <property type="entry name" value="AT15442P-RELATED"/>
    <property type="match status" value="1"/>
</dbReference>
<feature type="transmembrane region" description="Helical" evidence="3">
    <location>
        <begin position="97"/>
        <end position="114"/>
    </location>
</feature>
<reference evidence="4" key="1">
    <citation type="submission" date="2020-10" db="EMBL/GenBank/DDBJ databases">
        <authorList>
            <person name="Gilroy R."/>
        </authorList>
    </citation>
    <scope>NUCLEOTIDE SEQUENCE</scope>
    <source>
        <strain evidence="4">10037</strain>
    </source>
</reference>
<dbReference type="Pfam" id="PF04087">
    <property type="entry name" value="DUF389"/>
    <property type="match status" value="1"/>
</dbReference>
<protein>
    <submittedName>
        <fullName evidence="4">DUF389 domain-containing protein</fullName>
    </submittedName>
</protein>
<feature type="transmembrane region" description="Helical" evidence="3">
    <location>
        <begin position="134"/>
        <end position="152"/>
    </location>
</feature>
<dbReference type="PANTHER" id="PTHR20992">
    <property type="entry name" value="AT15442P-RELATED"/>
    <property type="match status" value="1"/>
</dbReference>
<feature type="transmembrane region" description="Helical" evidence="3">
    <location>
        <begin position="159"/>
        <end position="180"/>
    </location>
</feature>
<evidence type="ECO:0000313" key="5">
    <source>
        <dbReference type="Proteomes" id="UP000823597"/>
    </source>
</evidence>
<gene>
    <name evidence="4" type="ORF">IAB93_05985</name>
</gene>
<keyword evidence="3" id="KW-1133">Transmembrane helix</keyword>